<dbReference type="GeneID" id="99987635"/>
<dbReference type="SUPFAM" id="SSF88713">
    <property type="entry name" value="Glycoside hydrolase/deacetylase"/>
    <property type="match status" value="1"/>
</dbReference>
<reference evidence="3" key="1">
    <citation type="submission" date="2016-10" db="EMBL/GenBank/DDBJ databases">
        <authorList>
            <person name="Varghese N."/>
            <person name="Submissions S."/>
        </authorList>
    </citation>
    <scope>NUCLEOTIDE SEQUENCE [LARGE SCALE GENOMIC DNA]</scope>
    <source>
        <strain evidence="3">CGMCC 1.12402</strain>
    </source>
</reference>
<evidence type="ECO:0000313" key="3">
    <source>
        <dbReference type="Proteomes" id="UP000199437"/>
    </source>
</evidence>
<accession>A0A1I0QYX7</accession>
<feature type="domain" description="NodB homology" evidence="1">
    <location>
        <begin position="36"/>
        <end position="185"/>
    </location>
</feature>
<dbReference type="Gene3D" id="3.20.20.370">
    <property type="entry name" value="Glycoside hydrolase/deacetylase"/>
    <property type="match status" value="1"/>
</dbReference>
<gene>
    <name evidence="2" type="ORF">SAMN05216290_2951</name>
</gene>
<name>A0A1I0QYX7_9BACT</name>
<dbReference type="CDD" id="cd10929">
    <property type="entry name" value="CE4_u5"/>
    <property type="match status" value="1"/>
</dbReference>
<dbReference type="Pfam" id="PF01522">
    <property type="entry name" value="Polysacc_deac_1"/>
    <property type="match status" value="1"/>
</dbReference>
<dbReference type="RefSeq" id="WP_139177589.1">
    <property type="nucleotide sequence ID" value="NZ_FOIR01000002.1"/>
</dbReference>
<organism evidence="2 3">
    <name type="scientific">Roseivirga pacifica</name>
    <dbReference type="NCBI Taxonomy" id="1267423"/>
    <lineage>
        <taxon>Bacteria</taxon>
        <taxon>Pseudomonadati</taxon>
        <taxon>Bacteroidota</taxon>
        <taxon>Cytophagia</taxon>
        <taxon>Cytophagales</taxon>
        <taxon>Roseivirgaceae</taxon>
        <taxon>Roseivirga</taxon>
    </lineage>
</organism>
<protein>
    <submittedName>
        <fullName evidence="2">Polysaccharide deacetylase</fullName>
    </submittedName>
</protein>
<dbReference type="GO" id="GO:0016810">
    <property type="term" value="F:hydrolase activity, acting on carbon-nitrogen (but not peptide) bonds"/>
    <property type="evidence" value="ECO:0007669"/>
    <property type="project" value="InterPro"/>
</dbReference>
<evidence type="ECO:0000259" key="1">
    <source>
        <dbReference type="Pfam" id="PF01522"/>
    </source>
</evidence>
<dbReference type="InterPro" id="IPR011330">
    <property type="entry name" value="Glyco_hydro/deAcase_b/a-brl"/>
</dbReference>
<keyword evidence="3" id="KW-1185">Reference proteome</keyword>
<dbReference type="EMBL" id="FOIR01000002">
    <property type="protein sequence ID" value="SEW33092.1"/>
    <property type="molecule type" value="Genomic_DNA"/>
</dbReference>
<dbReference type="Proteomes" id="UP000199437">
    <property type="component" value="Unassembled WGS sequence"/>
</dbReference>
<sequence>MQPKGIFCISLDFELHWGVFDKQTADASRDYFLNTRKHIDRMLALFEQYKIRATWATVGALNAKSQIELAEAIALIDAQYSESSYLPSMLLENKVVGANEQDDPLHFANSIIEKIAGTKAQEIGTHTFSHFYTLEPGSTLSAFQRDLALSIKSLQSEGQEVKSLVFPRNQYSDDHLEICAQEGIAVARINPEDWFWQTEAQSKERLSKKVIRTLDHYFALGKDTSFNLNELEKKEGQPLLLPASRFFRPYSAIDKAFGKRKLQRILQEMSHAAKHNKVYHLWWHPHNFSVNPAQSFSDLEIILAHFQTLKDAYKMGSHTMGEIADIYTELNG</sequence>
<proteinExistence type="predicted"/>
<dbReference type="OrthoDB" id="7836272at2"/>
<dbReference type="InterPro" id="IPR002509">
    <property type="entry name" value="NODB_dom"/>
</dbReference>
<dbReference type="AlphaFoldDB" id="A0A1I0QYX7"/>
<dbReference type="GO" id="GO:0005975">
    <property type="term" value="P:carbohydrate metabolic process"/>
    <property type="evidence" value="ECO:0007669"/>
    <property type="project" value="InterPro"/>
</dbReference>
<evidence type="ECO:0000313" key="2">
    <source>
        <dbReference type="EMBL" id="SEW33092.1"/>
    </source>
</evidence>
<dbReference type="STRING" id="1267423.SAMN05216290_2951"/>